<comment type="caution">
    <text evidence="2">The sequence shown here is derived from an EMBL/GenBank/DDBJ whole genome shotgun (WGS) entry which is preliminary data.</text>
</comment>
<dbReference type="InterPro" id="IPR010982">
    <property type="entry name" value="Lambda_DNA-bd_dom_sf"/>
</dbReference>
<accession>A0A8J3FY20</accession>
<dbReference type="CDD" id="cd00093">
    <property type="entry name" value="HTH_XRE"/>
    <property type="match status" value="1"/>
</dbReference>
<name>A0A8J3FY20_9PSEU</name>
<protein>
    <submittedName>
        <fullName evidence="2">Transcriptional regulator</fullName>
    </submittedName>
</protein>
<dbReference type="SMART" id="SM00530">
    <property type="entry name" value="HTH_XRE"/>
    <property type="match status" value="1"/>
</dbReference>
<dbReference type="AlphaFoldDB" id="A0A8J3FY20"/>
<sequence length="276" mass="31235">MLLKKKPGHRGSRDDARRRELRLLLQTRRAQLSPAEMGLPVGDRRRGAGLRQEDVAMLAGLSTRWYAAFERGEVAAPHVQVLEAVARVLRMDEADRTCLYLLAVGHEPGRRAPEAPARVDEDLAEFVRGQESNPAMLTDLAWNVLCHNPAAGDWFGDFENMPEADRNMVLWLFTEEAAEKFSDIDAVRRETIGELRAEYARCPGAPAFDELITRLLELSPRARELWGEYQPSPAASYFVRRIRHARYGWRNVVGVSVQIRTGLRLLVFMPAHHGSD</sequence>
<reference evidence="2" key="1">
    <citation type="journal article" date="2014" name="Int. J. Syst. Evol. Microbiol.">
        <title>Complete genome sequence of Corynebacterium casei LMG S-19264T (=DSM 44701T), isolated from a smear-ripened cheese.</title>
        <authorList>
            <consortium name="US DOE Joint Genome Institute (JGI-PGF)"/>
            <person name="Walter F."/>
            <person name="Albersmeier A."/>
            <person name="Kalinowski J."/>
            <person name="Ruckert C."/>
        </authorList>
    </citation>
    <scope>NUCLEOTIDE SEQUENCE</scope>
    <source>
        <strain evidence="2">CGMCC 4.5737</strain>
    </source>
</reference>
<dbReference type="Gene3D" id="3.30.450.180">
    <property type="match status" value="1"/>
</dbReference>
<dbReference type="InterPro" id="IPR041413">
    <property type="entry name" value="MLTR_LBD"/>
</dbReference>
<evidence type="ECO:0000259" key="1">
    <source>
        <dbReference type="PROSITE" id="PS50943"/>
    </source>
</evidence>
<gene>
    <name evidence="2" type="ORF">GCM10012275_63720</name>
</gene>
<dbReference type="Gene3D" id="1.10.260.40">
    <property type="entry name" value="lambda repressor-like DNA-binding domains"/>
    <property type="match status" value="1"/>
</dbReference>
<dbReference type="InterPro" id="IPR001387">
    <property type="entry name" value="Cro/C1-type_HTH"/>
</dbReference>
<proteinExistence type="predicted"/>
<dbReference type="Proteomes" id="UP000637578">
    <property type="component" value="Unassembled WGS sequence"/>
</dbReference>
<dbReference type="Pfam" id="PF17765">
    <property type="entry name" value="MLTR_LBD"/>
    <property type="match status" value="1"/>
</dbReference>
<feature type="domain" description="HTH cro/C1-type" evidence="1">
    <location>
        <begin position="45"/>
        <end position="96"/>
    </location>
</feature>
<dbReference type="PANTHER" id="PTHR35010">
    <property type="entry name" value="BLL4672 PROTEIN-RELATED"/>
    <property type="match status" value="1"/>
</dbReference>
<reference evidence="2" key="2">
    <citation type="submission" date="2020-09" db="EMBL/GenBank/DDBJ databases">
        <authorList>
            <person name="Sun Q."/>
            <person name="Zhou Y."/>
        </authorList>
    </citation>
    <scope>NUCLEOTIDE SEQUENCE</scope>
    <source>
        <strain evidence="2">CGMCC 4.5737</strain>
    </source>
</reference>
<dbReference type="Pfam" id="PF13560">
    <property type="entry name" value="HTH_31"/>
    <property type="match status" value="1"/>
</dbReference>
<keyword evidence="3" id="KW-1185">Reference proteome</keyword>
<dbReference type="GO" id="GO:0003677">
    <property type="term" value="F:DNA binding"/>
    <property type="evidence" value="ECO:0007669"/>
    <property type="project" value="InterPro"/>
</dbReference>
<dbReference type="PROSITE" id="PS50943">
    <property type="entry name" value="HTH_CROC1"/>
    <property type="match status" value="1"/>
</dbReference>
<evidence type="ECO:0000313" key="3">
    <source>
        <dbReference type="Proteomes" id="UP000637578"/>
    </source>
</evidence>
<evidence type="ECO:0000313" key="2">
    <source>
        <dbReference type="EMBL" id="GGM84319.1"/>
    </source>
</evidence>
<dbReference type="EMBL" id="BMMK01000070">
    <property type="protein sequence ID" value="GGM84319.1"/>
    <property type="molecule type" value="Genomic_DNA"/>
</dbReference>
<dbReference type="SUPFAM" id="SSF47413">
    <property type="entry name" value="lambda repressor-like DNA-binding domains"/>
    <property type="match status" value="1"/>
</dbReference>
<organism evidence="2 3">
    <name type="scientific">Longimycelium tulufanense</name>
    <dbReference type="NCBI Taxonomy" id="907463"/>
    <lineage>
        <taxon>Bacteria</taxon>
        <taxon>Bacillati</taxon>
        <taxon>Actinomycetota</taxon>
        <taxon>Actinomycetes</taxon>
        <taxon>Pseudonocardiales</taxon>
        <taxon>Pseudonocardiaceae</taxon>
        <taxon>Longimycelium</taxon>
    </lineage>
</organism>